<keyword evidence="2" id="KW-1185">Reference proteome</keyword>
<reference evidence="1" key="1">
    <citation type="journal article" date="2023" name="Mol. Biol. Evol.">
        <title>Third-Generation Sequencing Reveals the Adaptive Role of the Epigenome in Three Deep-Sea Polychaetes.</title>
        <authorList>
            <person name="Perez M."/>
            <person name="Aroh O."/>
            <person name="Sun Y."/>
            <person name="Lan Y."/>
            <person name="Juniper S.K."/>
            <person name="Young C.R."/>
            <person name="Angers B."/>
            <person name="Qian P.Y."/>
        </authorList>
    </citation>
    <scope>NUCLEOTIDE SEQUENCE</scope>
    <source>
        <strain evidence="1">R07B-5</strain>
    </source>
</reference>
<accession>A0AAD9KI43</accession>
<gene>
    <name evidence="1" type="ORF">NP493_998g00042</name>
</gene>
<dbReference type="Proteomes" id="UP001209878">
    <property type="component" value="Unassembled WGS sequence"/>
</dbReference>
<organism evidence="1 2">
    <name type="scientific">Ridgeia piscesae</name>
    <name type="common">Tubeworm</name>
    <dbReference type="NCBI Taxonomy" id="27915"/>
    <lineage>
        <taxon>Eukaryota</taxon>
        <taxon>Metazoa</taxon>
        <taxon>Spiralia</taxon>
        <taxon>Lophotrochozoa</taxon>
        <taxon>Annelida</taxon>
        <taxon>Polychaeta</taxon>
        <taxon>Sedentaria</taxon>
        <taxon>Canalipalpata</taxon>
        <taxon>Sabellida</taxon>
        <taxon>Siboglinidae</taxon>
        <taxon>Ridgeia</taxon>
    </lineage>
</organism>
<proteinExistence type="predicted"/>
<evidence type="ECO:0000313" key="2">
    <source>
        <dbReference type="Proteomes" id="UP001209878"/>
    </source>
</evidence>
<sequence>MIGRGKVQIYKIQLELCKMHHSCVVVLFQRQVCGSDCTRAPLLAACKHFMHQNLLVQILSHFTVITINLHSIYKHHNIARRQFLINLNHDYISISSKYYTGSAPILHHILNSSSHL</sequence>
<protein>
    <submittedName>
        <fullName evidence="1">Uncharacterized protein</fullName>
    </submittedName>
</protein>
<comment type="caution">
    <text evidence="1">The sequence shown here is derived from an EMBL/GenBank/DDBJ whole genome shotgun (WGS) entry which is preliminary data.</text>
</comment>
<dbReference type="EMBL" id="JAODUO010000998">
    <property type="protein sequence ID" value="KAK2172038.1"/>
    <property type="molecule type" value="Genomic_DNA"/>
</dbReference>
<name>A0AAD9KI43_RIDPI</name>
<evidence type="ECO:0000313" key="1">
    <source>
        <dbReference type="EMBL" id="KAK2172038.1"/>
    </source>
</evidence>
<dbReference type="AlphaFoldDB" id="A0AAD9KI43"/>